<dbReference type="EMBL" id="GBRH01279438">
    <property type="protein sequence ID" value="JAD18457.1"/>
    <property type="molecule type" value="Transcribed_RNA"/>
</dbReference>
<accession>A0A0A8Y3S1</accession>
<evidence type="ECO:0000313" key="1">
    <source>
        <dbReference type="EMBL" id="JAD18457.1"/>
    </source>
</evidence>
<dbReference type="AlphaFoldDB" id="A0A0A8Y3S1"/>
<protein>
    <submittedName>
        <fullName evidence="1">Uncharacterized protein</fullName>
    </submittedName>
</protein>
<proteinExistence type="predicted"/>
<reference evidence="1" key="2">
    <citation type="journal article" date="2015" name="Data Brief">
        <title>Shoot transcriptome of the giant reed, Arundo donax.</title>
        <authorList>
            <person name="Barrero R.A."/>
            <person name="Guerrero F.D."/>
            <person name="Moolhuijzen P."/>
            <person name="Goolsby J.A."/>
            <person name="Tidwell J."/>
            <person name="Bellgard S.E."/>
            <person name="Bellgard M.I."/>
        </authorList>
    </citation>
    <scope>NUCLEOTIDE SEQUENCE</scope>
    <source>
        <tissue evidence="1">Shoot tissue taken approximately 20 cm above the soil surface</tissue>
    </source>
</reference>
<sequence length="44" mass="5054">MYVCVKLPSGVEYNLEQVTMNFIFLQCLDTKVLGFFQLAKATLH</sequence>
<organism evidence="1">
    <name type="scientific">Arundo donax</name>
    <name type="common">Giant reed</name>
    <name type="synonym">Donax arundinaceus</name>
    <dbReference type="NCBI Taxonomy" id="35708"/>
    <lineage>
        <taxon>Eukaryota</taxon>
        <taxon>Viridiplantae</taxon>
        <taxon>Streptophyta</taxon>
        <taxon>Embryophyta</taxon>
        <taxon>Tracheophyta</taxon>
        <taxon>Spermatophyta</taxon>
        <taxon>Magnoliopsida</taxon>
        <taxon>Liliopsida</taxon>
        <taxon>Poales</taxon>
        <taxon>Poaceae</taxon>
        <taxon>PACMAD clade</taxon>
        <taxon>Arundinoideae</taxon>
        <taxon>Arundineae</taxon>
        <taxon>Arundo</taxon>
    </lineage>
</organism>
<reference evidence="1" key="1">
    <citation type="submission" date="2014-09" db="EMBL/GenBank/DDBJ databases">
        <authorList>
            <person name="Magalhaes I.L.F."/>
            <person name="Oliveira U."/>
            <person name="Santos F.R."/>
            <person name="Vidigal T.H.D.A."/>
            <person name="Brescovit A.D."/>
            <person name="Santos A.J."/>
        </authorList>
    </citation>
    <scope>NUCLEOTIDE SEQUENCE</scope>
    <source>
        <tissue evidence="1">Shoot tissue taken approximately 20 cm above the soil surface</tissue>
    </source>
</reference>
<name>A0A0A8Y3S1_ARUDO</name>